<keyword evidence="3" id="KW-1185">Reference proteome</keyword>
<evidence type="ECO:0000313" key="2">
    <source>
        <dbReference type="EMBL" id="KTD47309.1"/>
    </source>
</evidence>
<protein>
    <submittedName>
        <fullName evidence="2">Uncharacterized protein</fullName>
    </submittedName>
</protein>
<gene>
    <name evidence="2" type="ORF">Lrub_2231</name>
</gene>
<dbReference type="AlphaFoldDB" id="A0A0W0XRE4"/>
<dbReference type="Proteomes" id="UP000054608">
    <property type="component" value="Unassembled WGS sequence"/>
</dbReference>
<dbReference type="EMBL" id="LNYT01000020">
    <property type="protein sequence ID" value="KTD47309.1"/>
    <property type="molecule type" value="Genomic_DNA"/>
</dbReference>
<comment type="caution">
    <text evidence="2">The sequence shown here is derived from an EMBL/GenBank/DDBJ whole genome shotgun (WGS) entry which is preliminary data.</text>
</comment>
<evidence type="ECO:0000313" key="3">
    <source>
        <dbReference type="Proteomes" id="UP000054608"/>
    </source>
</evidence>
<name>A0A0W0XRE4_9GAMM</name>
<proteinExistence type="predicted"/>
<evidence type="ECO:0000256" key="1">
    <source>
        <dbReference type="SAM" id="MobiDB-lite"/>
    </source>
</evidence>
<dbReference type="STRING" id="458.Lrub_2231"/>
<accession>A0A0W0XRE4</accession>
<organism evidence="2 3">
    <name type="scientific">Legionella rubrilucens</name>
    <dbReference type="NCBI Taxonomy" id="458"/>
    <lineage>
        <taxon>Bacteria</taxon>
        <taxon>Pseudomonadati</taxon>
        <taxon>Pseudomonadota</taxon>
        <taxon>Gammaproteobacteria</taxon>
        <taxon>Legionellales</taxon>
        <taxon>Legionellaceae</taxon>
        <taxon>Legionella</taxon>
    </lineage>
</organism>
<feature type="region of interest" description="Disordered" evidence="1">
    <location>
        <begin position="400"/>
        <end position="433"/>
    </location>
</feature>
<reference evidence="2 3" key="1">
    <citation type="submission" date="2015-11" db="EMBL/GenBank/DDBJ databases">
        <title>Genomic analysis of 38 Legionella species identifies large and diverse effector repertoires.</title>
        <authorList>
            <person name="Burstein D."/>
            <person name="Amaro F."/>
            <person name="Zusman T."/>
            <person name="Lifshitz Z."/>
            <person name="Cohen O."/>
            <person name="Gilbert J.A."/>
            <person name="Pupko T."/>
            <person name="Shuman H.A."/>
            <person name="Segal G."/>
        </authorList>
    </citation>
    <scope>NUCLEOTIDE SEQUENCE [LARGE SCALE GENOMIC DNA]</scope>
    <source>
        <strain evidence="2 3">WA-270A-C2</strain>
    </source>
</reference>
<sequence>MFGKVESKKKLLHSIRPSSTVDITEFRNFLKDNQKKSINAKFLLEDTKFHHLEDFEKRFLNDLPLVKEIIAQEINRPEGTFAFYHGSSNAVKFLRMVMSAVSKEMAQTDPQVVKSNLVFGAIKSQTYSPKTFFEKHLDGNPALYPFSAEYNSKKPPLDHETKIAKVVLAASMLLHDGLLGETAWLMYHRNMSFSISKESNFVKSILQEFCKKNRLENFPIDAIVACYDEYRSVLQAQLLQIFVRKESLNSLGYYCYAGGVPLVKDSVAFLDQLYDDLNKHSCSNWESCIAERLGYALEEEKLYHLVHPQHAPSHKLLNSGSVQWHEFLQVRFLTANPNFYNSEQVSVNEYYKSDEAYQMAKKLKLSLKLEIKAYFKNKGNNSDNLLQETSALETCHLNFGTEGRSRTDTMSPSPDFESGASTNSATPAHTPPL</sequence>